<comment type="caution">
    <text evidence="8">The sequence shown here is derived from an EMBL/GenBank/DDBJ whole genome shotgun (WGS) entry which is preliminary data.</text>
</comment>
<evidence type="ECO:0000256" key="3">
    <source>
        <dbReference type="ARBA" id="ARBA00022692"/>
    </source>
</evidence>
<comment type="subcellular location">
    <subcellularLocation>
        <location evidence="1">Cell membrane</location>
        <topology evidence="1">Multi-pass membrane protein</topology>
    </subcellularLocation>
</comment>
<evidence type="ECO:0000256" key="1">
    <source>
        <dbReference type="ARBA" id="ARBA00004651"/>
    </source>
</evidence>
<keyword evidence="3 6" id="KW-0812">Transmembrane</keyword>
<evidence type="ECO:0000313" key="8">
    <source>
        <dbReference type="EMBL" id="HJC75437.1"/>
    </source>
</evidence>
<accession>A0A9D2QCE1</accession>
<feature type="transmembrane region" description="Helical" evidence="6">
    <location>
        <begin position="30"/>
        <end position="55"/>
    </location>
</feature>
<evidence type="ECO:0000256" key="2">
    <source>
        <dbReference type="ARBA" id="ARBA00022475"/>
    </source>
</evidence>
<dbReference type="PANTHER" id="PTHR35007:SF1">
    <property type="entry name" value="PILUS ASSEMBLY PROTEIN"/>
    <property type="match status" value="1"/>
</dbReference>
<protein>
    <submittedName>
        <fullName evidence="8">Type II secretion system F family protein</fullName>
    </submittedName>
</protein>
<evidence type="ECO:0000313" key="9">
    <source>
        <dbReference type="Proteomes" id="UP000823902"/>
    </source>
</evidence>
<dbReference type="PANTHER" id="PTHR35007">
    <property type="entry name" value="INTEGRAL MEMBRANE PROTEIN-RELATED"/>
    <property type="match status" value="1"/>
</dbReference>
<dbReference type="Proteomes" id="UP000823902">
    <property type="component" value="Unassembled WGS sequence"/>
</dbReference>
<keyword evidence="4 6" id="KW-1133">Transmembrane helix</keyword>
<feature type="transmembrane region" description="Helical" evidence="6">
    <location>
        <begin position="219"/>
        <end position="243"/>
    </location>
</feature>
<dbReference type="EMBL" id="DWVY01000055">
    <property type="protein sequence ID" value="HJC75437.1"/>
    <property type="molecule type" value="Genomic_DNA"/>
</dbReference>
<evidence type="ECO:0000256" key="6">
    <source>
        <dbReference type="SAM" id="Phobius"/>
    </source>
</evidence>
<evidence type="ECO:0000256" key="5">
    <source>
        <dbReference type="ARBA" id="ARBA00023136"/>
    </source>
</evidence>
<feature type="domain" description="Type II secretion system protein GspF" evidence="7">
    <location>
        <begin position="79"/>
        <end position="209"/>
    </location>
</feature>
<sequence>MARSKTERSSWLQDITKSEYILGVIRTTGIYLLILYVFYGTFAAAPFLLPVWFLYMRDWIADTARKKEQQFRSQFRDSIQEMSAVLKAGYSVENAIREVGKELITLYEKDARIRKEYDRMTHQLDLKMPAAEVLEQFAERTGQEDVEDFVNVFAAAKKSGGDSITIIRNAVRIISGKIDTEKEIQTMIASNKLEFEIMCAVPFVIILYMKMTFGDFLNVLYGNMAGVIVMTVCLCVYIAAYCIGRRIIRIEV</sequence>
<keyword evidence="2" id="KW-1003">Cell membrane</keyword>
<dbReference type="GO" id="GO:0005886">
    <property type="term" value="C:plasma membrane"/>
    <property type="evidence" value="ECO:0007669"/>
    <property type="project" value="UniProtKB-SubCell"/>
</dbReference>
<name>A0A9D2QCE1_9FIRM</name>
<reference evidence="8" key="1">
    <citation type="journal article" date="2021" name="PeerJ">
        <title>Extensive microbial diversity within the chicken gut microbiome revealed by metagenomics and culture.</title>
        <authorList>
            <person name="Gilroy R."/>
            <person name="Ravi A."/>
            <person name="Getino M."/>
            <person name="Pursley I."/>
            <person name="Horton D.L."/>
            <person name="Alikhan N.F."/>
            <person name="Baker D."/>
            <person name="Gharbi K."/>
            <person name="Hall N."/>
            <person name="Watson M."/>
            <person name="Adriaenssens E.M."/>
            <person name="Foster-Nyarko E."/>
            <person name="Jarju S."/>
            <person name="Secka A."/>
            <person name="Antonio M."/>
            <person name="Oren A."/>
            <person name="Chaudhuri R.R."/>
            <person name="La Ragione R."/>
            <person name="Hildebrand F."/>
            <person name="Pallen M.J."/>
        </authorList>
    </citation>
    <scope>NUCLEOTIDE SEQUENCE</scope>
    <source>
        <strain evidence="8">CHK196-7946</strain>
    </source>
</reference>
<organism evidence="8 9">
    <name type="scientific">Candidatus Mediterraneibacter faecavium</name>
    <dbReference type="NCBI Taxonomy" id="2838668"/>
    <lineage>
        <taxon>Bacteria</taxon>
        <taxon>Bacillati</taxon>
        <taxon>Bacillota</taxon>
        <taxon>Clostridia</taxon>
        <taxon>Lachnospirales</taxon>
        <taxon>Lachnospiraceae</taxon>
        <taxon>Mediterraneibacter</taxon>
    </lineage>
</organism>
<evidence type="ECO:0000259" key="7">
    <source>
        <dbReference type="Pfam" id="PF00482"/>
    </source>
</evidence>
<evidence type="ECO:0000256" key="4">
    <source>
        <dbReference type="ARBA" id="ARBA00022989"/>
    </source>
</evidence>
<gene>
    <name evidence="8" type="ORF">H9697_10925</name>
</gene>
<proteinExistence type="predicted"/>
<dbReference type="InterPro" id="IPR018076">
    <property type="entry name" value="T2SS_GspF_dom"/>
</dbReference>
<reference evidence="8" key="2">
    <citation type="submission" date="2021-04" db="EMBL/GenBank/DDBJ databases">
        <authorList>
            <person name="Gilroy R."/>
        </authorList>
    </citation>
    <scope>NUCLEOTIDE SEQUENCE</scope>
    <source>
        <strain evidence="8">CHK196-7946</strain>
    </source>
</reference>
<keyword evidence="5 6" id="KW-0472">Membrane</keyword>
<feature type="transmembrane region" description="Helical" evidence="6">
    <location>
        <begin position="195"/>
        <end position="213"/>
    </location>
</feature>
<dbReference type="AlphaFoldDB" id="A0A9D2QCE1"/>
<dbReference type="Pfam" id="PF00482">
    <property type="entry name" value="T2SSF"/>
    <property type="match status" value="1"/>
</dbReference>